<feature type="transmembrane region" description="Helical" evidence="1">
    <location>
        <begin position="97"/>
        <end position="118"/>
    </location>
</feature>
<feature type="transmembrane region" description="Helical" evidence="1">
    <location>
        <begin position="26"/>
        <end position="45"/>
    </location>
</feature>
<name>A0ABX3GZY0_PAEBO</name>
<evidence type="ECO:0008006" key="4">
    <source>
        <dbReference type="Google" id="ProtNLM"/>
    </source>
</evidence>
<sequence length="185" mass="20795">MFSIIREVLKTGIKLLTELFSGELPGYLYTCCIGLALYILIYSYWEKRAQFTAGSYLKNLLIETASHLIAWIVAMLIAKFFAGIIDQGVAPMEDRTYYTAGMLMVIAYDLSVVLSLITRKLNIKRDAGEISSFLFGLGLAYVIFLLAGEYWFAELTMSQPYLITLSIATAIFAALFKISQREEFG</sequence>
<keyword evidence="1" id="KW-0812">Transmembrane</keyword>
<proteinExistence type="predicted"/>
<feature type="transmembrane region" description="Helical" evidence="1">
    <location>
        <begin position="158"/>
        <end position="176"/>
    </location>
</feature>
<dbReference type="InterPro" id="IPR043861">
    <property type="entry name" value="DUF5823"/>
</dbReference>
<keyword evidence="3" id="KW-1185">Reference proteome</keyword>
<reference evidence="2 3" key="1">
    <citation type="submission" date="2016-10" db="EMBL/GenBank/DDBJ databases">
        <title>Paenibacillus species isolates.</title>
        <authorList>
            <person name="Beno S.M."/>
        </authorList>
    </citation>
    <scope>NUCLEOTIDE SEQUENCE [LARGE SCALE GENOMIC DNA]</scope>
    <source>
        <strain evidence="2 3">FSL H7-0744</strain>
    </source>
</reference>
<dbReference type="RefSeq" id="WP_076113565.1">
    <property type="nucleotide sequence ID" value="NZ_MPTB01000044.1"/>
</dbReference>
<gene>
    <name evidence="2" type="ORF">BSK56_26980</name>
</gene>
<protein>
    <recommendedName>
        <fullName evidence="4">Integral membrane protein</fullName>
    </recommendedName>
</protein>
<accession>A0ABX3GZY0</accession>
<feature type="transmembrane region" description="Helical" evidence="1">
    <location>
        <begin position="130"/>
        <end position="152"/>
    </location>
</feature>
<dbReference type="Proteomes" id="UP000187412">
    <property type="component" value="Unassembled WGS sequence"/>
</dbReference>
<evidence type="ECO:0000313" key="3">
    <source>
        <dbReference type="Proteomes" id="UP000187412"/>
    </source>
</evidence>
<comment type="caution">
    <text evidence="2">The sequence shown here is derived from an EMBL/GenBank/DDBJ whole genome shotgun (WGS) entry which is preliminary data.</text>
</comment>
<evidence type="ECO:0000256" key="1">
    <source>
        <dbReference type="SAM" id="Phobius"/>
    </source>
</evidence>
<keyword evidence="1" id="KW-0472">Membrane</keyword>
<keyword evidence="1" id="KW-1133">Transmembrane helix</keyword>
<dbReference type="EMBL" id="MPTB01000044">
    <property type="protein sequence ID" value="OMD41626.1"/>
    <property type="molecule type" value="Genomic_DNA"/>
</dbReference>
<organism evidence="2 3">
    <name type="scientific">Paenibacillus borealis</name>
    <dbReference type="NCBI Taxonomy" id="160799"/>
    <lineage>
        <taxon>Bacteria</taxon>
        <taxon>Bacillati</taxon>
        <taxon>Bacillota</taxon>
        <taxon>Bacilli</taxon>
        <taxon>Bacillales</taxon>
        <taxon>Paenibacillaceae</taxon>
        <taxon>Paenibacillus</taxon>
    </lineage>
</organism>
<evidence type="ECO:0000313" key="2">
    <source>
        <dbReference type="EMBL" id="OMD41626.1"/>
    </source>
</evidence>
<dbReference type="Pfam" id="PF19140">
    <property type="entry name" value="DUF5823"/>
    <property type="match status" value="1"/>
</dbReference>
<feature type="transmembrane region" description="Helical" evidence="1">
    <location>
        <begin position="65"/>
        <end position="85"/>
    </location>
</feature>